<keyword evidence="3" id="KW-0285">Flavoprotein</keyword>
<keyword evidence="17" id="KW-1185">Reference proteome</keyword>
<feature type="domain" description="FAD-binding FR-type" evidence="15">
    <location>
        <begin position="245"/>
        <end position="345"/>
    </location>
</feature>
<comment type="subcellular location">
    <subcellularLocation>
        <location evidence="2">Membrane</location>
        <topology evidence="2">Multi-pass membrane protein</topology>
    </subcellularLocation>
</comment>
<dbReference type="PANTHER" id="PTHR47354">
    <property type="entry name" value="NADH OXIDOREDUCTASE HCR"/>
    <property type="match status" value="1"/>
</dbReference>
<dbReference type="EMBL" id="JBHMBH010000021">
    <property type="protein sequence ID" value="MFB9714464.1"/>
    <property type="molecule type" value="Genomic_DNA"/>
</dbReference>
<keyword evidence="9" id="KW-0560">Oxidoreductase</keyword>
<comment type="cofactor">
    <cofactor evidence="1">
        <name>FAD</name>
        <dbReference type="ChEBI" id="CHEBI:57692"/>
    </cofactor>
</comment>
<keyword evidence="4 14" id="KW-0812">Transmembrane</keyword>
<keyword evidence="6" id="KW-0479">Metal-binding</keyword>
<feature type="transmembrane region" description="Helical" evidence="14">
    <location>
        <begin position="120"/>
        <end position="139"/>
    </location>
</feature>
<dbReference type="InterPro" id="IPR017927">
    <property type="entry name" value="FAD-bd_FR_type"/>
</dbReference>
<feature type="transmembrane region" description="Helical" evidence="14">
    <location>
        <begin position="37"/>
        <end position="58"/>
    </location>
</feature>
<sequence>MGHRGRDQLTARAGATGRTASQQRAPQRARYLRRARLADLLETIVWLSVALVLALFLADSGLVEFKTVPGAFTAVGIIAGLVGTDLMLIQLLLAARLPVIDRAFGHDRALLVHQRMGKPVFYLISSHVLLLWIGYALTARSNVFAQIWDMFISLPDMKVAYLGYALLAVVVITSLVGVRRKLPYEAWHVVHFLAYAAVLAALPHQFSTGQLFADGTWARYYWLTLYFGVAAALLVYRFIIPVLRTLRHDLRVSNIVNEAPGVYSIEMSGRSLADLPVRGGQFFIWRFWSRGLWWHAHPFSLSAAPGVLRLKVTVRELGGGTAELSSLRIGTRVSIEGPYGLFTDRARTTRRAVAVAAGIGITPIISLLEQGDFGPGEMTVIVRAPDEKGLYLYQELQKLCTKKSATLYVLLGRRPKRGHDSWLPAREASHRMSLSTIVPHVRDADVFVCGPRDWTDLVVEDAKRAGVPRFRIHYERFSW</sequence>
<reference evidence="16 17" key="1">
    <citation type="submission" date="2024-09" db="EMBL/GenBank/DDBJ databases">
        <authorList>
            <person name="Sun Q."/>
            <person name="Mori K."/>
        </authorList>
    </citation>
    <scope>NUCLEOTIDE SEQUENCE [LARGE SCALE GENOMIC DNA]</scope>
    <source>
        <strain evidence="16 17">JCM 13519</strain>
    </source>
</reference>
<dbReference type="Gene3D" id="2.40.30.10">
    <property type="entry name" value="Translation factors"/>
    <property type="match status" value="1"/>
</dbReference>
<evidence type="ECO:0000256" key="12">
    <source>
        <dbReference type="ARBA" id="ARBA00023136"/>
    </source>
</evidence>
<dbReference type="InterPro" id="IPR050415">
    <property type="entry name" value="MRET"/>
</dbReference>
<dbReference type="Pfam" id="PF01794">
    <property type="entry name" value="Ferric_reduct"/>
    <property type="match status" value="1"/>
</dbReference>
<dbReference type="InterPro" id="IPR039261">
    <property type="entry name" value="FNR_nucleotide-bd"/>
</dbReference>
<evidence type="ECO:0000256" key="5">
    <source>
        <dbReference type="ARBA" id="ARBA00022714"/>
    </source>
</evidence>
<dbReference type="Proteomes" id="UP001589536">
    <property type="component" value="Unassembled WGS sequence"/>
</dbReference>
<keyword evidence="5" id="KW-0001">2Fe-2S</keyword>
<keyword evidence="7" id="KW-0274">FAD</keyword>
<keyword evidence="10" id="KW-0408">Iron</keyword>
<evidence type="ECO:0000256" key="14">
    <source>
        <dbReference type="SAM" id="Phobius"/>
    </source>
</evidence>
<gene>
    <name evidence="16" type="ORF">ACFFPI_10055</name>
</gene>
<feature type="transmembrane region" description="Helical" evidence="14">
    <location>
        <begin position="220"/>
        <end position="239"/>
    </location>
</feature>
<keyword evidence="12 14" id="KW-0472">Membrane</keyword>
<evidence type="ECO:0000256" key="9">
    <source>
        <dbReference type="ARBA" id="ARBA00023002"/>
    </source>
</evidence>
<dbReference type="RefSeq" id="WP_345046142.1">
    <property type="nucleotide sequence ID" value="NZ_BAABED010000001.1"/>
</dbReference>
<feature type="transmembrane region" description="Helical" evidence="14">
    <location>
        <begin position="70"/>
        <end position="99"/>
    </location>
</feature>
<dbReference type="InterPro" id="IPR013130">
    <property type="entry name" value="Fe3_Rdtase_TM_dom"/>
</dbReference>
<evidence type="ECO:0000256" key="2">
    <source>
        <dbReference type="ARBA" id="ARBA00004141"/>
    </source>
</evidence>
<name>A0ABV5UPK6_9MICC</name>
<proteinExistence type="predicted"/>
<evidence type="ECO:0000256" key="3">
    <source>
        <dbReference type="ARBA" id="ARBA00022630"/>
    </source>
</evidence>
<evidence type="ECO:0000259" key="15">
    <source>
        <dbReference type="PROSITE" id="PS51384"/>
    </source>
</evidence>
<evidence type="ECO:0000256" key="1">
    <source>
        <dbReference type="ARBA" id="ARBA00001974"/>
    </source>
</evidence>
<evidence type="ECO:0000256" key="4">
    <source>
        <dbReference type="ARBA" id="ARBA00022692"/>
    </source>
</evidence>
<accession>A0ABV5UPK6</accession>
<feature type="compositionally biased region" description="Low complexity" evidence="13">
    <location>
        <begin position="10"/>
        <end position="25"/>
    </location>
</feature>
<dbReference type="PANTHER" id="PTHR47354:SF8">
    <property type="entry name" value="1,2-PHENYLACETYL-COA EPOXIDASE, SUBUNIT E"/>
    <property type="match status" value="1"/>
</dbReference>
<keyword evidence="8 14" id="KW-1133">Transmembrane helix</keyword>
<feature type="transmembrane region" description="Helical" evidence="14">
    <location>
        <begin position="190"/>
        <end position="208"/>
    </location>
</feature>
<evidence type="ECO:0000256" key="10">
    <source>
        <dbReference type="ARBA" id="ARBA00023004"/>
    </source>
</evidence>
<dbReference type="InterPro" id="IPR017938">
    <property type="entry name" value="Riboflavin_synthase-like_b-brl"/>
</dbReference>
<keyword evidence="11" id="KW-0411">Iron-sulfur</keyword>
<organism evidence="16 17">
    <name type="scientific">Arthrobacter methylotrophus</name>
    <dbReference type="NCBI Taxonomy" id="121291"/>
    <lineage>
        <taxon>Bacteria</taxon>
        <taxon>Bacillati</taxon>
        <taxon>Actinomycetota</taxon>
        <taxon>Actinomycetes</taxon>
        <taxon>Micrococcales</taxon>
        <taxon>Micrococcaceae</taxon>
        <taxon>Arthrobacter</taxon>
    </lineage>
</organism>
<evidence type="ECO:0000256" key="6">
    <source>
        <dbReference type="ARBA" id="ARBA00022723"/>
    </source>
</evidence>
<dbReference type="CDD" id="cd06198">
    <property type="entry name" value="FNR_like_3"/>
    <property type="match status" value="1"/>
</dbReference>
<evidence type="ECO:0000256" key="11">
    <source>
        <dbReference type="ARBA" id="ARBA00023014"/>
    </source>
</evidence>
<evidence type="ECO:0000313" key="16">
    <source>
        <dbReference type="EMBL" id="MFB9714464.1"/>
    </source>
</evidence>
<dbReference type="Gene3D" id="3.40.50.80">
    <property type="entry name" value="Nucleotide-binding domain of ferredoxin-NADP reductase (FNR) module"/>
    <property type="match status" value="1"/>
</dbReference>
<evidence type="ECO:0000256" key="8">
    <source>
        <dbReference type="ARBA" id="ARBA00022989"/>
    </source>
</evidence>
<dbReference type="SUPFAM" id="SSF52343">
    <property type="entry name" value="Ferredoxin reductase-like, C-terminal NADP-linked domain"/>
    <property type="match status" value="1"/>
</dbReference>
<feature type="transmembrane region" description="Helical" evidence="14">
    <location>
        <begin position="159"/>
        <end position="178"/>
    </location>
</feature>
<evidence type="ECO:0000313" key="17">
    <source>
        <dbReference type="Proteomes" id="UP001589536"/>
    </source>
</evidence>
<evidence type="ECO:0000256" key="13">
    <source>
        <dbReference type="SAM" id="MobiDB-lite"/>
    </source>
</evidence>
<protein>
    <submittedName>
        <fullName evidence="16">Ferredoxin reductase family protein</fullName>
    </submittedName>
</protein>
<feature type="region of interest" description="Disordered" evidence="13">
    <location>
        <begin position="1"/>
        <end position="25"/>
    </location>
</feature>
<comment type="caution">
    <text evidence="16">The sequence shown here is derived from an EMBL/GenBank/DDBJ whole genome shotgun (WGS) entry which is preliminary data.</text>
</comment>
<dbReference type="PROSITE" id="PS51384">
    <property type="entry name" value="FAD_FR"/>
    <property type="match status" value="1"/>
</dbReference>
<dbReference type="SUPFAM" id="SSF63380">
    <property type="entry name" value="Riboflavin synthase domain-like"/>
    <property type="match status" value="1"/>
</dbReference>
<evidence type="ECO:0000256" key="7">
    <source>
        <dbReference type="ARBA" id="ARBA00022827"/>
    </source>
</evidence>